<keyword evidence="3" id="KW-1185">Reference proteome</keyword>
<reference evidence="2 3" key="1">
    <citation type="submission" date="2013-02" db="EMBL/GenBank/DDBJ databases">
        <title>Insights into archaeal evolution and symbiosis from the genomes of a Nanoarchaeon and its crenarchaeal host from Yellowstone National Park.</title>
        <authorList>
            <person name="Podar M."/>
            <person name="Makarova K.S."/>
            <person name="Graham D.E."/>
            <person name="Wolf Y.I."/>
            <person name="Koonin E.V."/>
            <person name="Reysenbach A.-L."/>
        </authorList>
    </citation>
    <scope>NUCLEOTIDE SEQUENCE [LARGE SCALE GENOMIC DNA]</scope>
</reference>
<gene>
    <name evidence="2" type="ORF">Nst1_165</name>
</gene>
<organism evidence="2 3">
    <name type="scientific">Nanobsidianus stetteri</name>
    <dbReference type="NCBI Taxonomy" id="1294122"/>
    <lineage>
        <taxon>Archaea</taxon>
        <taxon>Nanobdellota</taxon>
        <taxon>Candidatus Nanoarchaeia</taxon>
        <taxon>Nanoarchaeales</taxon>
        <taxon>Nanopusillaceae</taxon>
        <taxon>Candidatus Nanobsidianus</taxon>
    </lineage>
</organism>
<dbReference type="EMBL" id="APJZ01000001">
    <property type="protein sequence ID" value="EOD42825.1"/>
    <property type="molecule type" value="Genomic_DNA"/>
</dbReference>
<dbReference type="SUPFAM" id="SSF55826">
    <property type="entry name" value="YbaK/ProRS associated domain"/>
    <property type="match status" value="1"/>
</dbReference>
<evidence type="ECO:0000313" key="2">
    <source>
        <dbReference type="EMBL" id="EOD42825.1"/>
    </source>
</evidence>
<feature type="domain" description="YbaK/aminoacyl-tRNA synthetase-associated" evidence="1">
    <location>
        <begin position="43"/>
        <end position="97"/>
    </location>
</feature>
<dbReference type="Proteomes" id="UP000053279">
    <property type="component" value="Unassembled WGS sequence"/>
</dbReference>
<accession>R1FUQ3</accession>
<dbReference type="InterPro" id="IPR036754">
    <property type="entry name" value="YbaK/aa-tRNA-synt-asso_dom_sf"/>
</dbReference>
<dbReference type="InterPro" id="IPR007214">
    <property type="entry name" value="YbaK/aa-tRNA-synth-assoc-dom"/>
</dbReference>
<dbReference type="GO" id="GO:0002161">
    <property type="term" value="F:aminoacyl-tRNA deacylase activity"/>
    <property type="evidence" value="ECO:0007669"/>
    <property type="project" value="InterPro"/>
</dbReference>
<dbReference type="Gene3D" id="3.90.960.10">
    <property type="entry name" value="YbaK/aminoacyl-tRNA synthetase-associated domain"/>
    <property type="match status" value="1"/>
</dbReference>
<evidence type="ECO:0000313" key="3">
    <source>
        <dbReference type="Proteomes" id="UP000053279"/>
    </source>
</evidence>
<protein>
    <submittedName>
        <fullName evidence="2">Cys-tRNA(Pro)/Cys-tRNA(Cys) deacylase, ybaK family</fullName>
    </submittedName>
</protein>
<dbReference type="Pfam" id="PF04073">
    <property type="entry name" value="tRNA_edit"/>
    <property type="match status" value="1"/>
</dbReference>
<proteinExistence type="predicted"/>
<name>R1FUQ3_NANST</name>
<dbReference type="AlphaFoldDB" id="R1FUQ3"/>
<evidence type="ECO:0000259" key="1">
    <source>
        <dbReference type="Pfam" id="PF04073"/>
    </source>
</evidence>
<sequence>MGKNLLDEKYLENYLNKLGIKFQIIKYEKPVISTKNAEQQINGIIAKSILLICDNKPLLCFLLGKDLIDLNKIKKYFNCNEVRLAKAKEVKEITGYDIVLYHL</sequence>
<comment type="caution">
    <text evidence="2">The sequence shown here is derived from an EMBL/GenBank/DDBJ whole genome shotgun (WGS) entry which is preliminary data.</text>
</comment>